<dbReference type="EMBL" id="VUMR01000062">
    <property type="protein sequence ID" value="MSS57037.1"/>
    <property type="molecule type" value="Genomic_DNA"/>
</dbReference>
<evidence type="ECO:0000313" key="2">
    <source>
        <dbReference type="EMBL" id="MSS57037.1"/>
    </source>
</evidence>
<gene>
    <name evidence="2" type="ORF">FYJ55_09215</name>
</gene>
<dbReference type="Proteomes" id="UP000434241">
    <property type="component" value="Unassembled WGS sequence"/>
</dbReference>
<name>A0A6N7VH53_9FIRM</name>
<evidence type="ECO:0008006" key="4">
    <source>
        <dbReference type="Google" id="ProtNLM"/>
    </source>
</evidence>
<dbReference type="PROSITE" id="PS51257">
    <property type="entry name" value="PROKAR_LIPOPROTEIN"/>
    <property type="match status" value="1"/>
</dbReference>
<reference evidence="2 3" key="1">
    <citation type="submission" date="2019-08" db="EMBL/GenBank/DDBJ databases">
        <title>In-depth cultivation of the pig gut microbiome towards novel bacterial diversity and tailored functional studies.</title>
        <authorList>
            <person name="Wylensek D."/>
            <person name="Hitch T.C.A."/>
            <person name="Clavel T."/>
        </authorList>
    </citation>
    <scope>NUCLEOTIDE SEQUENCE [LARGE SCALE GENOMIC DNA]</scope>
    <source>
        <strain evidence="2 3">LKV-472-APC-3</strain>
    </source>
</reference>
<organism evidence="2 3">
    <name type="scientific">Holdemanella porci</name>
    <dbReference type="NCBI Taxonomy" id="2652276"/>
    <lineage>
        <taxon>Bacteria</taxon>
        <taxon>Bacillati</taxon>
        <taxon>Bacillota</taxon>
        <taxon>Erysipelotrichia</taxon>
        <taxon>Erysipelotrichales</taxon>
        <taxon>Erysipelotrichaceae</taxon>
        <taxon>Holdemanella</taxon>
    </lineage>
</organism>
<sequence length="303" mass="34367">MKKIVSMLCVCVLSLSLFGCSKPENNVELKKNVSCQLLDVLTITNDTDNSTYYYYLASVENKGKKPYDTKNLIYTVTDDNEKDISVIDKYQSTPSYIINKGQNTYIYGYIGFPNNDQKNLGLSFNNKKQFLPFKAFDIRKASDKNVKDSKDAKYTFFEDDTLQIGVDASKASCVYENGETVLKNIKITYKNKTDSRIIVPYLTPSATLEGVDLSNKYDFANMDEIKSHDFTTNGMAPKTQSFKADVTGYVLYFLDKKQTVNTEIEFHFEKAAPDFTDKSTKPFVVHMNSKAFGKSNTFKIGLE</sequence>
<dbReference type="RefSeq" id="WP_154556585.1">
    <property type="nucleotide sequence ID" value="NZ_JAQXZU010000049.1"/>
</dbReference>
<keyword evidence="1" id="KW-0732">Signal</keyword>
<dbReference type="AlphaFoldDB" id="A0A6N7VH53"/>
<evidence type="ECO:0000313" key="3">
    <source>
        <dbReference type="Proteomes" id="UP000434241"/>
    </source>
</evidence>
<proteinExistence type="predicted"/>
<feature type="signal peptide" evidence="1">
    <location>
        <begin position="1"/>
        <end position="21"/>
    </location>
</feature>
<comment type="caution">
    <text evidence="2">The sequence shown here is derived from an EMBL/GenBank/DDBJ whole genome shotgun (WGS) entry which is preliminary data.</text>
</comment>
<evidence type="ECO:0000256" key="1">
    <source>
        <dbReference type="SAM" id="SignalP"/>
    </source>
</evidence>
<dbReference type="GeneID" id="93159461"/>
<keyword evidence="3" id="KW-1185">Reference proteome</keyword>
<accession>A0A6N7VH53</accession>
<feature type="chain" id="PRO_5038678115" description="DUF5067 domain-containing protein" evidence="1">
    <location>
        <begin position="22"/>
        <end position="303"/>
    </location>
</feature>
<protein>
    <recommendedName>
        <fullName evidence="4">DUF5067 domain-containing protein</fullName>
    </recommendedName>
</protein>